<name>A0A5P6PCH9_9BRAD</name>
<accession>A0A5P6PCH9</accession>
<dbReference type="RefSeq" id="WP_151649575.1">
    <property type="nucleotide sequence ID" value="NZ_CP044543.1"/>
</dbReference>
<dbReference type="KEGG" id="bbet:F8237_28875"/>
<protein>
    <submittedName>
        <fullName evidence="1">Uncharacterized protein</fullName>
    </submittedName>
</protein>
<dbReference type="EMBL" id="CP044543">
    <property type="protein sequence ID" value="QFI76059.1"/>
    <property type="molecule type" value="Genomic_DNA"/>
</dbReference>
<evidence type="ECO:0000313" key="1">
    <source>
        <dbReference type="EMBL" id="QFI76059.1"/>
    </source>
</evidence>
<sequence>MPVQLIEKTKLRSSVWLTFWDGKARAQLSIQVNGDAPEYDVGDVFALDREPIGSKVELTPISGHIDEDLLLIPRKSSRRSPKLGSHVRKSPLGGFTFTEEERRVHIGLRDQDRPNLKVKSVRSVAKSTEREIKKKSDARTLPIHGTIVK</sequence>
<gene>
    <name evidence="1" type="ORF">F8237_28875</name>
</gene>
<proteinExistence type="predicted"/>
<dbReference type="AlphaFoldDB" id="A0A5P6PCH9"/>
<reference evidence="2" key="1">
    <citation type="submission" date="2019-10" db="EMBL/GenBank/DDBJ databases">
        <title>Complete Genome Sequence of Bradyrhizobium betae type strain PL7HG1T.</title>
        <authorList>
            <person name="Bromfield E.S.P."/>
            <person name="Cloutier S."/>
        </authorList>
    </citation>
    <scope>NUCLEOTIDE SEQUENCE [LARGE SCALE GENOMIC DNA]</scope>
    <source>
        <strain evidence="2">PL7HG1</strain>
    </source>
</reference>
<dbReference type="Proteomes" id="UP000325641">
    <property type="component" value="Chromosome"/>
</dbReference>
<organism evidence="1 2">
    <name type="scientific">Bradyrhizobium betae</name>
    <dbReference type="NCBI Taxonomy" id="244734"/>
    <lineage>
        <taxon>Bacteria</taxon>
        <taxon>Pseudomonadati</taxon>
        <taxon>Pseudomonadota</taxon>
        <taxon>Alphaproteobacteria</taxon>
        <taxon>Hyphomicrobiales</taxon>
        <taxon>Nitrobacteraceae</taxon>
        <taxon>Bradyrhizobium</taxon>
    </lineage>
</organism>
<evidence type="ECO:0000313" key="2">
    <source>
        <dbReference type="Proteomes" id="UP000325641"/>
    </source>
</evidence>